<reference evidence="3 4" key="1">
    <citation type="submission" date="2018-01" db="EMBL/GenBank/DDBJ databases">
        <title>Whole genome analyses suggest that Burkholderia sensu lato contains two further novel genera in the rhizoxinica-symbiotica group Mycetohabitans gen. nov., and Trinickia gen. nov.: implications for the evolution of diazotrophy and nodulation in the Burkholderiaceae.</title>
        <authorList>
            <person name="Estrada-de los Santos P."/>
            <person name="Palmer M."/>
            <person name="Chavez-Ramirez B."/>
            <person name="Beukes C."/>
            <person name="Steenkamp E.T."/>
            <person name="Hirsch A.M."/>
            <person name="Manyaka P."/>
            <person name="Maluk M."/>
            <person name="Lafos M."/>
            <person name="Crook M."/>
            <person name="Gross E."/>
            <person name="Simon M.F."/>
            <person name="Bueno dos Reis Junior F."/>
            <person name="Poole P.S."/>
            <person name="Venter S.N."/>
            <person name="James E.K."/>
        </authorList>
    </citation>
    <scope>NUCLEOTIDE SEQUENCE [LARGE SCALE GENOMIC DNA]</scope>
    <source>
        <strain evidence="3 4">GP25-8</strain>
    </source>
</reference>
<dbReference type="EMBL" id="PNYB01000019">
    <property type="protein sequence ID" value="PMS20278.1"/>
    <property type="molecule type" value="Genomic_DNA"/>
</dbReference>
<organism evidence="3 4">
    <name type="scientific">Trinickia soli</name>
    <dbReference type="NCBI Taxonomy" id="380675"/>
    <lineage>
        <taxon>Bacteria</taxon>
        <taxon>Pseudomonadati</taxon>
        <taxon>Pseudomonadota</taxon>
        <taxon>Betaproteobacteria</taxon>
        <taxon>Burkholderiales</taxon>
        <taxon>Burkholderiaceae</taxon>
        <taxon>Trinickia</taxon>
    </lineage>
</organism>
<dbReference type="Pfam" id="PF12281">
    <property type="entry name" value="NTP_transf_8"/>
    <property type="match status" value="1"/>
</dbReference>
<protein>
    <recommendedName>
        <fullName evidence="2">Nucleotidyltransferase-like domain-containing protein</fullName>
    </recommendedName>
</protein>
<dbReference type="AlphaFoldDB" id="A0A2N7VSZ8"/>
<accession>A0A2N7VSZ8</accession>
<dbReference type="InterPro" id="IPR058575">
    <property type="entry name" value="NTP_transf_8_dom"/>
</dbReference>
<name>A0A2N7VSZ8_9BURK</name>
<dbReference type="RefSeq" id="WP_102611680.1">
    <property type="nucleotide sequence ID" value="NZ_CADIKD010000017.1"/>
</dbReference>
<keyword evidence="4" id="KW-1185">Reference proteome</keyword>
<sequence length="344" mass="39102">MDEPQITPLSGNASRQYIDACAAFRALGQARKDAEAVRGVMYWREQNGTEYLIRQTGRNKQTSLGRRSEETEAIHQNFVQRKVIAEARLNKLEITVAEHERMNRALRVGRAPRMLTRILNGLETWGLAEYFRVIGTHALYAYEAEAGVRFDEPDAMATKDVDLLWDTRKRLQFVAQMNVLDSTLLGLLQKIDPTFQLSEEDRFTAVNADAFQIDIIRREAKEGDDHPLPLTEGRGEEFFAVQALRAGRLLSAKPFSTIIVDDLGHMARMTTVAPMDFVVFKEWMSAQESREMIKRRRDALQAALVRQLVTEFLPQWKTPDPRPVDAVETAKGDAKQTPTPGRDT</sequence>
<evidence type="ECO:0000259" key="2">
    <source>
        <dbReference type="Pfam" id="PF12281"/>
    </source>
</evidence>
<comment type="caution">
    <text evidence="3">The sequence shown here is derived from an EMBL/GenBank/DDBJ whole genome shotgun (WGS) entry which is preliminary data.</text>
</comment>
<feature type="domain" description="Nucleotidyltransferase-like" evidence="2">
    <location>
        <begin position="114"/>
        <end position="314"/>
    </location>
</feature>
<proteinExistence type="predicted"/>
<dbReference type="Proteomes" id="UP000235347">
    <property type="component" value="Unassembled WGS sequence"/>
</dbReference>
<gene>
    <name evidence="3" type="ORF">C0Z19_20430</name>
</gene>
<feature type="compositionally biased region" description="Basic and acidic residues" evidence="1">
    <location>
        <begin position="319"/>
        <end position="334"/>
    </location>
</feature>
<evidence type="ECO:0000313" key="3">
    <source>
        <dbReference type="EMBL" id="PMS20278.1"/>
    </source>
</evidence>
<evidence type="ECO:0000256" key="1">
    <source>
        <dbReference type="SAM" id="MobiDB-lite"/>
    </source>
</evidence>
<feature type="region of interest" description="Disordered" evidence="1">
    <location>
        <begin position="318"/>
        <end position="344"/>
    </location>
</feature>
<evidence type="ECO:0000313" key="4">
    <source>
        <dbReference type="Proteomes" id="UP000235347"/>
    </source>
</evidence>